<name>A0ABN0XSG7_9LACT</name>
<evidence type="ECO:0008006" key="4">
    <source>
        <dbReference type="Google" id="ProtNLM"/>
    </source>
</evidence>
<dbReference type="Proteomes" id="UP001501166">
    <property type="component" value="Unassembled WGS sequence"/>
</dbReference>
<organism evidence="2 3">
    <name type="scientific">Alkalibacterium iburiense</name>
    <dbReference type="NCBI Taxonomy" id="290589"/>
    <lineage>
        <taxon>Bacteria</taxon>
        <taxon>Bacillati</taxon>
        <taxon>Bacillota</taxon>
        <taxon>Bacilli</taxon>
        <taxon>Lactobacillales</taxon>
        <taxon>Carnobacteriaceae</taxon>
        <taxon>Alkalibacterium</taxon>
    </lineage>
</organism>
<dbReference type="EMBL" id="BAAACW010000164">
    <property type="protein sequence ID" value="GAA0371656.1"/>
    <property type="molecule type" value="Genomic_DNA"/>
</dbReference>
<keyword evidence="1" id="KW-1133">Transmembrane helix</keyword>
<dbReference type="RefSeq" id="WP_343756898.1">
    <property type="nucleotide sequence ID" value="NZ_BAAACW010000164.1"/>
</dbReference>
<feature type="transmembrane region" description="Helical" evidence="1">
    <location>
        <begin position="79"/>
        <end position="102"/>
    </location>
</feature>
<sequence length="282" mass="32375">MNKSLKSFVHLTSFELNRLFKFLLTLIGVTVISNLVGFILLPMQYTNRINQFVVQENSSTQQALEQFDYFSFDRVTHSFWVIGPVALGIIAFLFYSFFIWYREWFGKNTFAYRLLMLPISRIHIYFSKLLIIFVGIFSLVSIQLISLYIGYQIGQAIVPTEFLQATTFIQMLYSQVTFHYVLPIESGMFFYAIGIGVVFLLVLFTMILMERSFSIKGVVMGMAYGLIALIITLAPFALGNILNNRYILYDSELAILVSILLLMIGVVSIVVSRYLLNHKVTI</sequence>
<feature type="transmembrane region" description="Helical" evidence="1">
    <location>
        <begin position="20"/>
        <end position="41"/>
    </location>
</feature>
<keyword evidence="1" id="KW-0812">Transmembrane</keyword>
<evidence type="ECO:0000313" key="2">
    <source>
        <dbReference type="EMBL" id="GAA0371656.1"/>
    </source>
</evidence>
<proteinExistence type="predicted"/>
<evidence type="ECO:0000256" key="1">
    <source>
        <dbReference type="SAM" id="Phobius"/>
    </source>
</evidence>
<feature type="transmembrane region" description="Helical" evidence="1">
    <location>
        <begin position="221"/>
        <end position="241"/>
    </location>
</feature>
<comment type="caution">
    <text evidence="2">The sequence shown here is derived from an EMBL/GenBank/DDBJ whole genome shotgun (WGS) entry which is preliminary data.</text>
</comment>
<accession>A0ABN0XSG7</accession>
<feature type="transmembrane region" description="Helical" evidence="1">
    <location>
        <begin position="188"/>
        <end position="209"/>
    </location>
</feature>
<reference evidence="2 3" key="1">
    <citation type="journal article" date="2019" name="Int. J. Syst. Evol. Microbiol.">
        <title>The Global Catalogue of Microorganisms (GCM) 10K type strain sequencing project: providing services to taxonomists for standard genome sequencing and annotation.</title>
        <authorList>
            <consortium name="The Broad Institute Genomics Platform"/>
            <consortium name="The Broad Institute Genome Sequencing Center for Infectious Disease"/>
            <person name="Wu L."/>
            <person name="Ma J."/>
        </authorList>
    </citation>
    <scope>NUCLEOTIDE SEQUENCE [LARGE SCALE GENOMIC DNA]</scope>
    <source>
        <strain evidence="2 3">JCM 12662</strain>
    </source>
</reference>
<feature type="transmembrane region" description="Helical" evidence="1">
    <location>
        <begin position="122"/>
        <end position="150"/>
    </location>
</feature>
<keyword evidence="3" id="KW-1185">Reference proteome</keyword>
<protein>
    <recommendedName>
        <fullName evidence="4">ABC transporter permease</fullName>
    </recommendedName>
</protein>
<keyword evidence="1" id="KW-0472">Membrane</keyword>
<evidence type="ECO:0000313" key="3">
    <source>
        <dbReference type="Proteomes" id="UP001501166"/>
    </source>
</evidence>
<gene>
    <name evidence="2" type="ORF">GCM10008932_23700</name>
</gene>
<feature type="transmembrane region" description="Helical" evidence="1">
    <location>
        <begin position="253"/>
        <end position="276"/>
    </location>
</feature>